<reference evidence="2" key="1">
    <citation type="journal article" date="2022" name="Int. J. Mol. Sci.">
        <title>Draft Genome of Tanacetum Coccineum: Genomic Comparison of Closely Related Tanacetum-Family Plants.</title>
        <authorList>
            <person name="Yamashiro T."/>
            <person name="Shiraishi A."/>
            <person name="Nakayama K."/>
            <person name="Satake H."/>
        </authorList>
    </citation>
    <scope>NUCLEOTIDE SEQUENCE</scope>
</reference>
<comment type="caution">
    <text evidence="2">The sequence shown here is derived from an EMBL/GenBank/DDBJ whole genome shotgun (WGS) entry which is preliminary data.</text>
</comment>
<organism evidence="2 3">
    <name type="scientific">Tanacetum coccineum</name>
    <dbReference type="NCBI Taxonomy" id="301880"/>
    <lineage>
        <taxon>Eukaryota</taxon>
        <taxon>Viridiplantae</taxon>
        <taxon>Streptophyta</taxon>
        <taxon>Embryophyta</taxon>
        <taxon>Tracheophyta</taxon>
        <taxon>Spermatophyta</taxon>
        <taxon>Magnoliopsida</taxon>
        <taxon>eudicotyledons</taxon>
        <taxon>Gunneridae</taxon>
        <taxon>Pentapetalae</taxon>
        <taxon>asterids</taxon>
        <taxon>campanulids</taxon>
        <taxon>Asterales</taxon>
        <taxon>Asteraceae</taxon>
        <taxon>Asteroideae</taxon>
        <taxon>Anthemideae</taxon>
        <taxon>Anthemidinae</taxon>
        <taxon>Tanacetum</taxon>
    </lineage>
</organism>
<feature type="compositionally biased region" description="Gly residues" evidence="1">
    <location>
        <begin position="1"/>
        <end position="14"/>
    </location>
</feature>
<accession>A0ABQ5GNR2</accession>
<evidence type="ECO:0000313" key="2">
    <source>
        <dbReference type="EMBL" id="GJT76537.1"/>
    </source>
</evidence>
<dbReference type="Proteomes" id="UP001151760">
    <property type="component" value="Unassembled WGS sequence"/>
</dbReference>
<feature type="region of interest" description="Disordered" evidence="1">
    <location>
        <begin position="77"/>
        <end position="160"/>
    </location>
</feature>
<gene>
    <name evidence="2" type="ORF">Tco_1043262</name>
</gene>
<evidence type="ECO:0000256" key="1">
    <source>
        <dbReference type="SAM" id="MobiDB-lite"/>
    </source>
</evidence>
<feature type="compositionally biased region" description="Gly residues" evidence="1">
    <location>
        <begin position="92"/>
        <end position="101"/>
    </location>
</feature>
<feature type="compositionally biased region" description="Basic and acidic residues" evidence="1">
    <location>
        <begin position="124"/>
        <end position="150"/>
    </location>
</feature>
<proteinExistence type="predicted"/>
<name>A0ABQ5GNR2_9ASTR</name>
<dbReference type="EMBL" id="BQNB010018633">
    <property type="protein sequence ID" value="GJT76537.1"/>
    <property type="molecule type" value="Genomic_DNA"/>
</dbReference>
<keyword evidence="3" id="KW-1185">Reference proteome</keyword>
<evidence type="ECO:0000313" key="3">
    <source>
        <dbReference type="Proteomes" id="UP001151760"/>
    </source>
</evidence>
<feature type="region of interest" description="Disordered" evidence="1">
    <location>
        <begin position="1"/>
        <end position="58"/>
    </location>
</feature>
<sequence>MELGKGGWNGGWGKGMDEVEGRGMGEGGGNSFKERIGLGVGRGGTIESRRGSVSEEGFGGGIGVGDRLIISDWLRGGEMTGGRSTGDERGEGGLNGPYGEGRGMDDENGRISEFFGGKRGAKGGGKEGRGGLRDLGKRRGEVVAERKGEGGKWGGGTEEG</sequence>
<feature type="compositionally biased region" description="Gly residues" evidence="1">
    <location>
        <begin position="151"/>
        <end position="160"/>
    </location>
</feature>
<reference evidence="2" key="2">
    <citation type="submission" date="2022-01" db="EMBL/GenBank/DDBJ databases">
        <authorList>
            <person name="Yamashiro T."/>
            <person name="Shiraishi A."/>
            <person name="Satake H."/>
            <person name="Nakayama K."/>
        </authorList>
    </citation>
    <scope>NUCLEOTIDE SEQUENCE</scope>
</reference>
<protein>
    <submittedName>
        <fullName evidence="2">Uncharacterized protein</fullName>
    </submittedName>
</protein>